<name>A0ABV5UND0_9MICC</name>
<evidence type="ECO:0000313" key="2">
    <source>
        <dbReference type="EMBL" id="MFB9714013.1"/>
    </source>
</evidence>
<proteinExistence type="predicted"/>
<sequence length="314" mass="34365">MSYEKLTVVTSARWVADDLRAAGTIDVEHSLGLDAPRLDGSTALWCSGPWAIRLLKTGIRHPFLSTGPEWLTTVPAEFLRRDVWAGTIEEMPYKGFKPKFYKLAEHKHSAVPAGLHIGRGKFQRSLFEAFDYTDGVLGLHYLGSEPMEYVREYRCFIAHGKVTAASFYMATLPGVGDSIVTITWDAYEAGRAPDASKAAAFAQTVVDAMGANQPPGYTLDVGTDADGDFSVIEANAAWSSNIYHAPSEGVIESVLASQEPGHNRWAWTPDELFLTRARPLPTGVRTNTAPVVKIVDVKTGPADESLRIHDELDN</sequence>
<comment type="caution">
    <text evidence="2">The sequence shown here is derived from an EMBL/GenBank/DDBJ whole genome shotgun (WGS) entry which is preliminary data.</text>
</comment>
<protein>
    <submittedName>
        <fullName evidence="2">ATP-grasp domain-containing protein</fullName>
    </submittedName>
</protein>
<reference evidence="2 3" key="1">
    <citation type="submission" date="2024-09" db="EMBL/GenBank/DDBJ databases">
        <authorList>
            <person name="Sun Q."/>
            <person name="Mori K."/>
        </authorList>
    </citation>
    <scope>NUCLEOTIDE SEQUENCE [LARGE SCALE GENOMIC DNA]</scope>
    <source>
        <strain evidence="2 3">JCM 13519</strain>
    </source>
</reference>
<dbReference type="RefSeq" id="WP_345042758.1">
    <property type="nucleotide sequence ID" value="NZ_BAABED010000001.1"/>
</dbReference>
<dbReference type="InterPro" id="IPR025643">
    <property type="entry name" value="R2K_3"/>
</dbReference>
<feature type="domain" description="ATP-grasp" evidence="1">
    <location>
        <begin position="127"/>
        <end position="248"/>
    </location>
</feature>
<evidence type="ECO:0000313" key="3">
    <source>
        <dbReference type="Proteomes" id="UP001589536"/>
    </source>
</evidence>
<dbReference type="Proteomes" id="UP001589536">
    <property type="component" value="Unassembled WGS sequence"/>
</dbReference>
<organism evidence="2 3">
    <name type="scientific">Arthrobacter methylotrophus</name>
    <dbReference type="NCBI Taxonomy" id="121291"/>
    <lineage>
        <taxon>Bacteria</taxon>
        <taxon>Bacillati</taxon>
        <taxon>Actinomycetota</taxon>
        <taxon>Actinomycetes</taxon>
        <taxon>Micrococcales</taxon>
        <taxon>Micrococcaceae</taxon>
        <taxon>Arthrobacter</taxon>
    </lineage>
</organism>
<dbReference type="Pfam" id="PF14243">
    <property type="entry name" value="R2K_3"/>
    <property type="match status" value="1"/>
</dbReference>
<dbReference type="EMBL" id="JBHMBH010000019">
    <property type="protein sequence ID" value="MFB9714013.1"/>
    <property type="molecule type" value="Genomic_DNA"/>
</dbReference>
<evidence type="ECO:0000259" key="1">
    <source>
        <dbReference type="Pfam" id="PF14243"/>
    </source>
</evidence>
<gene>
    <name evidence="2" type="ORF">ACFFPI_07565</name>
</gene>
<accession>A0ABV5UND0</accession>
<keyword evidence="3" id="KW-1185">Reference proteome</keyword>